<dbReference type="RefSeq" id="WP_126581435.1">
    <property type="nucleotide sequence ID" value="NZ_BIFR01000001.1"/>
</dbReference>
<name>A0A402A4F0_9CHLR</name>
<sequence>MIYYRVAFRIAQPQPVQVGTTEQVLTNEPAWKWRSTILTSPHALNTLLKAYHAIPQENIRIFFASSEDGMDDMLKRLNQGQVSASLTAEQFLAQKKINTQVVRWMECELSTAADHDQPYIFAFPTTIQEQQSWFELARRVHTGELEP</sequence>
<organism evidence="1 2">
    <name type="scientific">Tengunoibacter tsumagoiensis</name>
    <dbReference type="NCBI Taxonomy" id="2014871"/>
    <lineage>
        <taxon>Bacteria</taxon>
        <taxon>Bacillati</taxon>
        <taxon>Chloroflexota</taxon>
        <taxon>Ktedonobacteria</taxon>
        <taxon>Ktedonobacterales</taxon>
        <taxon>Dictyobacteraceae</taxon>
        <taxon>Tengunoibacter</taxon>
    </lineage>
</organism>
<dbReference type="EMBL" id="BIFR01000001">
    <property type="protein sequence ID" value="GCE13949.1"/>
    <property type="molecule type" value="Genomic_DNA"/>
</dbReference>
<protein>
    <submittedName>
        <fullName evidence="1">Uncharacterized protein</fullName>
    </submittedName>
</protein>
<evidence type="ECO:0000313" key="2">
    <source>
        <dbReference type="Proteomes" id="UP000287352"/>
    </source>
</evidence>
<reference evidence="2" key="1">
    <citation type="submission" date="2018-12" db="EMBL/GenBank/DDBJ databases">
        <title>Tengunoibacter tsumagoiensis gen. nov., sp. nov., Dictyobacter kobayashii sp. nov., D. alpinus sp. nov., and D. joshuensis sp. nov. and description of Dictyobacteraceae fam. nov. within the order Ktedonobacterales isolated from Tengu-no-mugimeshi.</title>
        <authorList>
            <person name="Wang C.M."/>
            <person name="Zheng Y."/>
            <person name="Sakai Y."/>
            <person name="Toyoda A."/>
            <person name="Minakuchi Y."/>
            <person name="Abe K."/>
            <person name="Yokota A."/>
            <person name="Yabe S."/>
        </authorList>
    </citation>
    <scope>NUCLEOTIDE SEQUENCE [LARGE SCALE GENOMIC DNA]</scope>
    <source>
        <strain evidence="2">Uno3</strain>
    </source>
</reference>
<dbReference type="AlphaFoldDB" id="A0A402A4F0"/>
<comment type="caution">
    <text evidence="1">The sequence shown here is derived from an EMBL/GenBank/DDBJ whole genome shotgun (WGS) entry which is preliminary data.</text>
</comment>
<proteinExistence type="predicted"/>
<dbReference type="OrthoDB" id="159389at2"/>
<accession>A0A402A4F0</accession>
<gene>
    <name evidence="1" type="ORF">KTT_38080</name>
</gene>
<dbReference type="Proteomes" id="UP000287352">
    <property type="component" value="Unassembled WGS sequence"/>
</dbReference>
<evidence type="ECO:0000313" key="1">
    <source>
        <dbReference type="EMBL" id="GCE13949.1"/>
    </source>
</evidence>
<keyword evidence="2" id="KW-1185">Reference proteome</keyword>